<accession>A0A8X6IH64</accession>
<comment type="caution">
    <text evidence="3">The sequence shown here is derived from an EMBL/GenBank/DDBJ whole genome shotgun (WGS) entry which is preliminary data.</text>
</comment>
<feature type="signal peptide" evidence="2">
    <location>
        <begin position="1"/>
        <end position="24"/>
    </location>
</feature>
<keyword evidence="2" id="KW-0732">Signal</keyword>
<proteinExistence type="predicted"/>
<organism evidence="3 4">
    <name type="scientific">Trichonephila inaurata madagascariensis</name>
    <dbReference type="NCBI Taxonomy" id="2747483"/>
    <lineage>
        <taxon>Eukaryota</taxon>
        <taxon>Metazoa</taxon>
        <taxon>Ecdysozoa</taxon>
        <taxon>Arthropoda</taxon>
        <taxon>Chelicerata</taxon>
        <taxon>Arachnida</taxon>
        <taxon>Araneae</taxon>
        <taxon>Araneomorphae</taxon>
        <taxon>Entelegynae</taxon>
        <taxon>Araneoidea</taxon>
        <taxon>Nephilidae</taxon>
        <taxon>Trichonephila</taxon>
        <taxon>Trichonephila inaurata</taxon>
    </lineage>
</organism>
<protein>
    <submittedName>
        <fullName evidence="3">DDE_Tnp_1_7 domain-containing protein</fullName>
    </submittedName>
</protein>
<gene>
    <name evidence="3" type="primary">AVEN_181051_1</name>
    <name evidence="3" type="ORF">TNIN_267261</name>
</gene>
<feature type="region of interest" description="Disordered" evidence="1">
    <location>
        <begin position="61"/>
        <end position="122"/>
    </location>
</feature>
<dbReference type="EMBL" id="BMAV01025618">
    <property type="protein sequence ID" value="GFS42986.1"/>
    <property type="molecule type" value="Genomic_DNA"/>
</dbReference>
<feature type="chain" id="PRO_5036469248" evidence="2">
    <location>
        <begin position="25"/>
        <end position="122"/>
    </location>
</feature>
<evidence type="ECO:0000256" key="1">
    <source>
        <dbReference type="SAM" id="MobiDB-lite"/>
    </source>
</evidence>
<reference evidence="3" key="1">
    <citation type="submission" date="2020-08" db="EMBL/GenBank/DDBJ databases">
        <title>Multicomponent nature underlies the extraordinary mechanical properties of spider dragline silk.</title>
        <authorList>
            <person name="Kono N."/>
            <person name="Nakamura H."/>
            <person name="Mori M."/>
            <person name="Yoshida Y."/>
            <person name="Ohtoshi R."/>
            <person name="Malay A.D."/>
            <person name="Moran D.A.P."/>
            <person name="Tomita M."/>
            <person name="Numata K."/>
            <person name="Arakawa K."/>
        </authorList>
    </citation>
    <scope>NUCLEOTIDE SEQUENCE</scope>
</reference>
<evidence type="ECO:0000313" key="4">
    <source>
        <dbReference type="Proteomes" id="UP000886998"/>
    </source>
</evidence>
<dbReference type="AlphaFoldDB" id="A0A8X6IH64"/>
<sequence>MKFRIKKWTVRVLLHMIDFTISSAWLVNRNNMTELGEPKKDILYYFVFRLSIANTLKHGLLKKPSTTPSQAEVENDEPPPKRRVTTYIPHQAAHNNETRHMPEIVGDRNHRSRCRNEKSARP</sequence>
<dbReference type="PANTHER" id="PTHR47272:SF2">
    <property type="entry name" value="PIGGYBAC TRANSPOSABLE ELEMENT-DERIVED PROTEIN 3-LIKE"/>
    <property type="match status" value="1"/>
</dbReference>
<dbReference type="Proteomes" id="UP000886998">
    <property type="component" value="Unassembled WGS sequence"/>
</dbReference>
<dbReference type="OrthoDB" id="118105at2759"/>
<evidence type="ECO:0000256" key="2">
    <source>
        <dbReference type="SAM" id="SignalP"/>
    </source>
</evidence>
<evidence type="ECO:0000313" key="3">
    <source>
        <dbReference type="EMBL" id="GFS42986.1"/>
    </source>
</evidence>
<dbReference type="PANTHER" id="PTHR47272">
    <property type="entry name" value="DDE_TNP_1_7 DOMAIN-CONTAINING PROTEIN"/>
    <property type="match status" value="1"/>
</dbReference>
<feature type="compositionally biased region" description="Basic and acidic residues" evidence="1">
    <location>
        <begin position="96"/>
        <end position="122"/>
    </location>
</feature>
<keyword evidence="4" id="KW-1185">Reference proteome</keyword>
<name>A0A8X6IH64_9ARAC</name>